<keyword evidence="2" id="KW-0418">Kinase</keyword>
<dbReference type="RefSeq" id="WP_259630305.1">
    <property type="nucleotide sequence ID" value="NZ_JANYMP010000059.1"/>
</dbReference>
<dbReference type="InterPro" id="IPR051681">
    <property type="entry name" value="Ser/Thr_Kinases-Pseudokinases"/>
</dbReference>
<dbReference type="Gene3D" id="1.10.510.10">
    <property type="entry name" value="Transferase(Phosphotransferase) domain 1"/>
    <property type="match status" value="1"/>
</dbReference>
<keyword evidence="2" id="KW-0808">Transferase</keyword>
<dbReference type="Gene3D" id="3.30.200.20">
    <property type="entry name" value="Phosphorylase Kinase, domain 1"/>
    <property type="match status" value="1"/>
</dbReference>
<dbReference type="SUPFAM" id="SSF56112">
    <property type="entry name" value="Protein kinase-like (PK-like)"/>
    <property type="match status" value="1"/>
</dbReference>
<keyword evidence="3" id="KW-1185">Reference proteome</keyword>
<proteinExistence type="predicted"/>
<feature type="domain" description="Protein kinase" evidence="1">
    <location>
        <begin position="20"/>
        <end position="323"/>
    </location>
</feature>
<gene>
    <name evidence="2" type="ORF">NZH93_49220</name>
</gene>
<dbReference type="SMART" id="SM00220">
    <property type="entry name" value="S_TKc"/>
    <property type="match status" value="1"/>
</dbReference>
<dbReference type="InterPro" id="IPR011009">
    <property type="entry name" value="Kinase-like_dom_sf"/>
</dbReference>
<dbReference type="PROSITE" id="PS00108">
    <property type="entry name" value="PROTEIN_KINASE_ST"/>
    <property type="match status" value="1"/>
</dbReference>
<evidence type="ECO:0000313" key="2">
    <source>
        <dbReference type="EMBL" id="MCS7484861.1"/>
    </source>
</evidence>
<dbReference type="GO" id="GO:0004674">
    <property type="term" value="F:protein serine/threonine kinase activity"/>
    <property type="evidence" value="ECO:0007669"/>
    <property type="project" value="TreeGrafter"/>
</dbReference>
<name>A0A9X3AK31_9PSEU</name>
<dbReference type="InterPro" id="IPR008271">
    <property type="entry name" value="Ser/Thr_kinase_AS"/>
</dbReference>
<sequence>MSDQNAAWVNLVQSVTLDEYTVGNLRGGGGFGLVFEGESADKKRVVALKVLKPNSALKDVQEFEREGILLKALKKSSNVVDFIATGETSVGLSHPVSGIQVDIPIRFHVLELSSGSLDEIIDNLSELSWRERLNIWRAVVRGVHQMHLKNIVHRDLKSENCLLFLKSHGISDCKVADLGRSRDLGKPPTGQPLEYLAGRGDMRFAPPEFLLFQGDDTPAGHKQADLYGLGSLLFELTTGQAVTSFALGVEPNMVMGAAARMRANSTIDLAGLQGKYEDAFATFGAATPTPIRRKSIELIRQLCNPEPKNRLPRTGLGKRAPRLTGLEWLINQADIMIRQLDTDARVRGAKPRRGPS</sequence>
<dbReference type="PANTHER" id="PTHR44329">
    <property type="entry name" value="SERINE/THREONINE-PROTEIN KINASE TNNI3K-RELATED"/>
    <property type="match status" value="1"/>
</dbReference>
<comment type="caution">
    <text evidence="2">The sequence shown here is derived from an EMBL/GenBank/DDBJ whole genome shotgun (WGS) entry which is preliminary data.</text>
</comment>
<dbReference type="GO" id="GO:0005524">
    <property type="term" value="F:ATP binding"/>
    <property type="evidence" value="ECO:0007669"/>
    <property type="project" value="InterPro"/>
</dbReference>
<dbReference type="Pfam" id="PF00069">
    <property type="entry name" value="Pkinase"/>
    <property type="match status" value="1"/>
</dbReference>
<organism evidence="2 3">
    <name type="scientific">Umezawaea endophytica</name>
    <dbReference type="NCBI Taxonomy" id="1654476"/>
    <lineage>
        <taxon>Bacteria</taxon>
        <taxon>Bacillati</taxon>
        <taxon>Actinomycetota</taxon>
        <taxon>Actinomycetes</taxon>
        <taxon>Pseudonocardiales</taxon>
        <taxon>Pseudonocardiaceae</taxon>
        <taxon>Umezawaea</taxon>
    </lineage>
</organism>
<dbReference type="AlphaFoldDB" id="A0A9X3AK31"/>
<dbReference type="Proteomes" id="UP001141259">
    <property type="component" value="Unassembled WGS sequence"/>
</dbReference>
<dbReference type="EMBL" id="JANYMP010000059">
    <property type="protein sequence ID" value="MCS7484861.1"/>
    <property type="molecule type" value="Genomic_DNA"/>
</dbReference>
<dbReference type="CDD" id="cd00180">
    <property type="entry name" value="PKc"/>
    <property type="match status" value="1"/>
</dbReference>
<evidence type="ECO:0000259" key="1">
    <source>
        <dbReference type="PROSITE" id="PS50011"/>
    </source>
</evidence>
<dbReference type="PROSITE" id="PS50011">
    <property type="entry name" value="PROTEIN_KINASE_DOM"/>
    <property type="match status" value="1"/>
</dbReference>
<reference evidence="2" key="1">
    <citation type="submission" date="2022-08" db="EMBL/GenBank/DDBJ databases">
        <authorList>
            <person name="Tistechok S."/>
            <person name="Samborskyy M."/>
            <person name="Roman I."/>
        </authorList>
    </citation>
    <scope>NUCLEOTIDE SEQUENCE</scope>
    <source>
        <strain evidence="2">DSM 103496</strain>
    </source>
</reference>
<dbReference type="InterPro" id="IPR000719">
    <property type="entry name" value="Prot_kinase_dom"/>
</dbReference>
<evidence type="ECO:0000313" key="3">
    <source>
        <dbReference type="Proteomes" id="UP001141259"/>
    </source>
</evidence>
<accession>A0A9X3AK31</accession>
<protein>
    <submittedName>
        <fullName evidence="2">Protein kinase family protein</fullName>
    </submittedName>
</protein>